<name>A0A1L3MK78_9MICO</name>
<reference evidence="2 3" key="1">
    <citation type="submission" date="2015-11" db="EMBL/GenBank/DDBJ databases">
        <authorList>
            <person name="Zhang Y."/>
            <person name="Guo Z."/>
        </authorList>
    </citation>
    <scope>NUCLEOTIDE SEQUENCE [LARGE SCALE GENOMIC DNA]</scope>
    <source>
        <strain evidence="2 3">YFY001</strain>
    </source>
</reference>
<dbReference type="AlphaFoldDB" id="A0A1L3MK78"/>
<protein>
    <submittedName>
        <fullName evidence="2">Uncharacterized protein</fullName>
    </submittedName>
</protein>
<dbReference type="KEGG" id="jte:ASJ30_15645"/>
<proteinExistence type="predicted"/>
<feature type="transmembrane region" description="Helical" evidence="1">
    <location>
        <begin position="150"/>
        <end position="170"/>
    </location>
</feature>
<gene>
    <name evidence="2" type="ORF">ASJ30_15645</name>
</gene>
<keyword evidence="1" id="KW-0812">Transmembrane</keyword>
<feature type="transmembrane region" description="Helical" evidence="1">
    <location>
        <begin position="20"/>
        <end position="37"/>
    </location>
</feature>
<feature type="transmembrane region" description="Helical" evidence="1">
    <location>
        <begin position="123"/>
        <end position="144"/>
    </location>
</feature>
<accession>A0A1L3MK78</accession>
<dbReference type="EMBL" id="CP013290">
    <property type="protein sequence ID" value="APH02795.1"/>
    <property type="molecule type" value="Genomic_DNA"/>
</dbReference>
<feature type="transmembrane region" description="Helical" evidence="1">
    <location>
        <begin position="44"/>
        <end position="68"/>
    </location>
</feature>
<keyword evidence="1" id="KW-1133">Transmembrane helix</keyword>
<evidence type="ECO:0000256" key="1">
    <source>
        <dbReference type="SAM" id="Phobius"/>
    </source>
</evidence>
<sequence>MSRSAVFTSPTLRQISEPAIYGVVLVAAQVVVVANSADASWDVLIKVLATLIVFWFAHVYAGVVAHLGDVLDDSTPTWARLGAAIHDGLVHSWGLLLAGVIPLVVLTLGVLGVIRDSTAIWGTLWAAVVVLGLLGWLGVASWTARPLRGLVGALVTCVLGAVLIVLKAIVH</sequence>
<dbReference type="Proteomes" id="UP000182938">
    <property type="component" value="Chromosome"/>
</dbReference>
<organism evidence="2 3">
    <name type="scientific">Janibacter indicus</name>
    <dbReference type="NCBI Taxonomy" id="857417"/>
    <lineage>
        <taxon>Bacteria</taxon>
        <taxon>Bacillati</taxon>
        <taxon>Actinomycetota</taxon>
        <taxon>Actinomycetes</taxon>
        <taxon>Micrococcales</taxon>
        <taxon>Intrasporangiaceae</taxon>
        <taxon>Janibacter</taxon>
    </lineage>
</organism>
<keyword evidence="1" id="KW-0472">Membrane</keyword>
<evidence type="ECO:0000313" key="2">
    <source>
        <dbReference type="EMBL" id="APH02795.1"/>
    </source>
</evidence>
<evidence type="ECO:0000313" key="3">
    <source>
        <dbReference type="Proteomes" id="UP000182938"/>
    </source>
</evidence>
<feature type="transmembrane region" description="Helical" evidence="1">
    <location>
        <begin position="88"/>
        <end position="111"/>
    </location>
</feature>
<keyword evidence="3" id="KW-1185">Reference proteome</keyword>